<dbReference type="EMBL" id="BART01014691">
    <property type="protein sequence ID" value="GAG76372.1"/>
    <property type="molecule type" value="Genomic_DNA"/>
</dbReference>
<feature type="non-terminal residue" evidence="1">
    <location>
        <position position="1"/>
    </location>
</feature>
<dbReference type="AlphaFoldDB" id="X1B4Z7"/>
<accession>X1B4Z7</accession>
<evidence type="ECO:0000313" key="1">
    <source>
        <dbReference type="EMBL" id="GAG76372.1"/>
    </source>
</evidence>
<protein>
    <submittedName>
        <fullName evidence="1">Uncharacterized protein</fullName>
    </submittedName>
</protein>
<comment type="caution">
    <text evidence="1">The sequence shown here is derived from an EMBL/GenBank/DDBJ whole genome shotgun (WGS) entry which is preliminary data.</text>
</comment>
<proteinExistence type="predicted"/>
<name>X1B4Z7_9ZZZZ</name>
<sequence length="41" mass="4281">TGNGLPFFPGNIFTEENLPVTAAIYGIVASGTQGVRIVEET</sequence>
<organism evidence="1">
    <name type="scientific">marine sediment metagenome</name>
    <dbReference type="NCBI Taxonomy" id="412755"/>
    <lineage>
        <taxon>unclassified sequences</taxon>
        <taxon>metagenomes</taxon>
        <taxon>ecological metagenomes</taxon>
    </lineage>
</organism>
<gene>
    <name evidence="1" type="ORF">S01H4_29091</name>
</gene>
<reference evidence="1" key="1">
    <citation type="journal article" date="2014" name="Front. Microbiol.">
        <title>High frequency of phylogenetically diverse reductive dehalogenase-homologous genes in deep subseafloor sedimentary metagenomes.</title>
        <authorList>
            <person name="Kawai M."/>
            <person name="Futagami T."/>
            <person name="Toyoda A."/>
            <person name="Takaki Y."/>
            <person name="Nishi S."/>
            <person name="Hori S."/>
            <person name="Arai W."/>
            <person name="Tsubouchi T."/>
            <person name="Morono Y."/>
            <person name="Uchiyama I."/>
            <person name="Ito T."/>
            <person name="Fujiyama A."/>
            <person name="Inagaki F."/>
            <person name="Takami H."/>
        </authorList>
    </citation>
    <scope>NUCLEOTIDE SEQUENCE</scope>
    <source>
        <strain evidence="1">Expedition CK06-06</strain>
    </source>
</reference>